<dbReference type="Proteomes" id="UP000664209">
    <property type="component" value="Unassembled WGS sequence"/>
</dbReference>
<dbReference type="RefSeq" id="WP_208056117.1">
    <property type="nucleotide sequence ID" value="NZ_JAGEMK010000005.1"/>
</dbReference>
<keyword evidence="1" id="KW-0812">Transmembrane</keyword>
<protein>
    <submittedName>
        <fullName evidence="2">Uncharacterized protein</fullName>
    </submittedName>
</protein>
<keyword evidence="1" id="KW-0472">Membrane</keyword>
<gene>
    <name evidence="2" type="ORF">J4G33_11560</name>
</gene>
<keyword evidence="1" id="KW-1133">Transmembrane helix</keyword>
<evidence type="ECO:0000256" key="1">
    <source>
        <dbReference type="SAM" id="Phobius"/>
    </source>
</evidence>
<evidence type="ECO:0000313" key="3">
    <source>
        <dbReference type="Proteomes" id="UP000664209"/>
    </source>
</evidence>
<name>A0A939RWA3_9CELL</name>
<reference evidence="2" key="1">
    <citation type="submission" date="2021-03" db="EMBL/GenBank/DDBJ databases">
        <title>Actinotalea soli sp. nov., isolated from soil.</title>
        <authorList>
            <person name="Ping W."/>
            <person name="Zhang J."/>
        </authorList>
    </citation>
    <scope>NUCLEOTIDE SEQUENCE</scope>
    <source>
        <strain evidence="2">BY-33</strain>
    </source>
</reference>
<keyword evidence="3" id="KW-1185">Reference proteome</keyword>
<dbReference type="EMBL" id="JAGEMK010000005">
    <property type="protein sequence ID" value="MBO1752438.1"/>
    <property type="molecule type" value="Genomic_DNA"/>
</dbReference>
<feature type="transmembrane region" description="Helical" evidence="1">
    <location>
        <begin position="28"/>
        <end position="49"/>
    </location>
</feature>
<evidence type="ECO:0000313" key="2">
    <source>
        <dbReference type="EMBL" id="MBO1752438.1"/>
    </source>
</evidence>
<sequence>MAQITAPGPVHDDRGRPDQITRDRLRTAVPVAVAVALLFGTLWVGALALRDMVDLGVWLLSST</sequence>
<organism evidence="2 3">
    <name type="scientific">Actinotalea soli</name>
    <dbReference type="NCBI Taxonomy" id="2819234"/>
    <lineage>
        <taxon>Bacteria</taxon>
        <taxon>Bacillati</taxon>
        <taxon>Actinomycetota</taxon>
        <taxon>Actinomycetes</taxon>
        <taxon>Micrococcales</taxon>
        <taxon>Cellulomonadaceae</taxon>
        <taxon>Actinotalea</taxon>
    </lineage>
</organism>
<comment type="caution">
    <text evidence="2">The sequence shown here is derived from an EMBL/GenBank/DDBJ whole genome shotgun (WGS) entry which is preliminary data.</text>
</comment>
<proteinExistence type="predicted"/>
<accession>A0A939RWA3</accession>
<dbReference type="AlphaFoldDB" id="A0A939RWA3"/>